<dbReference type="HAMAP" id="MF_00775">
    <property type="entry name" value="UPF0311"/>
    <property type="match status" value="1"/>
</dbReference>
<evidence type="ECO:0000256" key="1">
    <source>
        <dbReference type="HAMAP-Rule" id="MF_00775"/>
    </source>
</evidence>
<accession>A0A6I2L664</accession>
<evidence type="ECO:0000313" key="3">
    <source>
        <dbReference type="EMBL" id="MRW93260.1"/>
    </source>
</evidence>
<feature type="chain" id="PRO_5026200006" description="UPF0311 protein GJ699_25050" evidence="2">
    <location>
        <begin position="16"/>
        <end position="172"/>
    </location>
</feature>
<organism evidence="3 4">
    <name type="scientific">Duganella guangzhouensis</name>
    <dbReference type="NCBI Taxonomy" id="2666084"/>
    <lineage>
        <taxon>Bacteria</taxon>
        <taxon>Pseudomonadati</taxon>
        <taxon>Pseudomonadota</taxon>
        <taxon>Betaproteobacteria</taxon>
        <taxon>Burkholderiales</taxon>
        <taxon>Oxalobacteraceae</taxon>
        <taxon>Telluria group</taxon>
        <taxon>Duganella</taxon>
    </lineage>
</organism>
<proteinExistence type="inferred from homology"/>
<gene>
    <name evidence="3" type="ORF">GJ699_25050</name>
</gene>
<dbReference type="PANTHER" id="PTHR37315:SF1">
    <property type="entry name" value="UPF0311 PROTEIN BLR7842"/>
    <property type="match status" value="1"/>
</dbReference>
<dbReference type="EMBL" id="WKJK01000015">
    <property type="protein sequence ID" value="MRW93260.1"/>
    <property type="molecule type" value="Genomic_DNA"/>
</dbReference>
<dbReference type="Proteomes" id="UP000433309">
    <property type="component" value="Unassembled WGS sequence"/>
</dbReference>
<keyword evidence="4" id="KW-1185">Reference proteome</keyword>
<comment type="caution">
    <text evidence="3">The sequence shown here is derived from an EMBL/GenBank/DDBJ whole genome shotgun (WGS) entry which is preliminary data.</text>
</comment>
<dbReference type="PANTHER" id="PTHR37315">
    <property type="entry name" value="UPF0311 PROTEIN BLR7842"/>
    <property type="match status" value="1"/>
</dbReference>
<reference evidence="3 4" key="1">
    <citation type="submission" date="2019-11" db="EMBL/GenBank/DDBJ databases">
        <title>Novel species isolated from a subtropical stream in China.</title>
        <authorList>
            <person name="Lu H."/>
        </authorList>
    </citation>
    <scope>NUCLEOTIDE SEQUENCE [LARGE SCALE GENOMIC DNA]</scope>
    <source>
        <strain evidence="3 4">FT80W</strain>
    </source>
</reference>
<name>A0A6I2L664_9BURK</name>
<feature type="signal peptide" evidence="2">
    <location>
        <begin position="1"/>
        <end position="15"/>
    </location>
</feature>
<dbReference type="Gene3D" id="2.40.160.20">
    <property type="match status" value="1"/>
</dbReference>
<dbReference type="Pfam" id="PF11578">
    <property type="entry name" value="DUF3237"/>
    <property type="match status" value="1"/>
</dbReference>
<sequence length="172" mass="18491">MLCISAAFIAPVAIAQVAAPPALKSEFVFEARVKVDPPLVVGPSSHGLRRVVPISGGTVSGPALNGVVVSGGADWQYVRPDGVLEVLAKYTLKADDGTLIMVDNRGVRQASPEVMARLTKGEIVPGEEYYFRTYAQFEAPAGSKYEWLNRAIFVGVAERLPDAAVIRFYKVN</sequence>
<dbReference type="InterPro" id="IPR020915">
    <property type="entry name" value="UPF0311"/>
</dbReference>
<keyword evidence="2" id="KW-0732">Signal</keyword>
<evidence type="ECO:0000256" key="2">
    <source>
        <dbReference type="SAM" id="SignalP"/>
    </source>
</evidence>
<dbReference type="AlphaFoldDB" id="A0A6I2L664"/>
<evidence type="ECO:0000313" key="4">
    <source>
        <dbReference type="Proteomes" id="UP000433309"/>
    </source>
</evidence>
<comment type="similarity">
    <text evidence="1">Belongs to the UPF0311 family.</text>
</comment>
<protein>
    <recommendedName>
        <fullName evidence="1">UPF0311 protein GJ699_25050</fullName>
    </recommendedName>
</protein>